<dbReference type="HOGENOM" id="CLU_055547_0_0_1"/>
<dbReference type="Proteomes" id="UP000019132">
    <property type="component" value="Unassembled WGS sequence"/>
</dbReference>
<organism evidence="2 3">
    <name type="scientific">Globisporangium ultimum (strain ATCC 200006 / CBS 805.95 / DAOM BR144)</name>
    <name type="common">Pythium ultimum</name>
    <dbReference type="NCBI Taxonomy" id="431595"/>
    <lineage>
        <taxon>Eukaryota</taxon>
        <taxon>Sar</taxon>
        <taxon>Stramenopiles</taxon>
        <taxon>Oomycota</taxon>
        <taxon>Peronosporomycetes</taxon>
        <taxon>Pythiales</taxon>
        <taxon>Pythiaceae</taxon>
        <taxon>Globisporangium</taxon>
    </lineage>
</organism>
<dbReference type="AlphaFoldDB" id="K3WVS6"/>
<accession>K3WVS6</accession>
<name>K3WVS6_GLOUD</name>
<keyword evidence="3" id="KW-1185">Reference proteome</keyword>
<dbReference type="VEuPathDB" id="FungiDB:PYU1_G009056"/>
<dbReference type="EnsemblProtists" id="PYU1_T009074">
    <property type="protein sequence ID" value="PYU1_T009074"/>
    <property type="gene ID" value="PYU1_G009056"/>
</dbReference>
<feature type="compositionally biased region" description="Polar residues" evidence="1">
    <location>
        <begin position="327"/>
        <end position="341"/>
    </location>
</feature>
<reference evidence="3" key="1">
    <citation type="journal article" date="2010" name="Genome Biol.">
        <title>Genome sequence of the necrotrophic plant pathogen Pythium ultimum reveals original pathogenicity mechanisms and effector repertoire.</title>
        <authorList>
            <person name="Levesque C.A."/>
            <person name="Brouwer H."/>
            <person name="Cano L."/>
            <person name="Hamilton J.P."/>
            <person name="Holt C."/>
            <person name="Huitema E."/>
            <person name="Raffaele S."/>
            <person name="Robideau G.P."/>
            <person name="Thines M."/>
            <person name="Win J."/>
            <person name="Zerillo M.M."/>
            <person name="Beakes G.W."/>
            <person name="Boore J.L."/>
            <person name="Busam D."/>
            <person name="Dumas B."/>
            <person name="Ferriera S."/>
            <person name="Fuerstenberg S.I."/>
            <person name="Gachon C.M."/>
            <person name="Gaulin E."/>
            <person name="Govers F."/>
            <person name="Grenville-Briggs L."/>
            <person name="Horner N."/>
            <person name="Hostetler J."/>
            <person name="Jiang R.H."/>
            <person name="Johnson J."/>
            <person name="Krajaejun T."/>
            <person name="Lin H."/>
            <person name="Meijer H.J."/>
            <person name="Moore B."/>
            <person name="Morris P."/>
            <person name="Phuntmart V."/>
            <person name="Puiu D."/>
            <person name="Shetty J."/>
            <person name="Stajich J.E."/>
            <person name="Tripathy S."/>
            <person name="Wawra S."/>
            <person name="van West P."/>
            <person name="Whitty B.R."/>
            <person name="Coutinho P.M."/>
            <person name="Henrissat B."/>
            <person name="Martin F."/>
            <person name="Thomas P.D."/>
            <person name="Tyler B.M."/>
            <person name="De Vries R.P."/>
            <person name="Kamoun S."/>
            <person name="Yandell M."/>
            <person name="Tisserat N."/>
            <person name="Buell C.R."/>
        </authorList>
    </citation>
    <scope>NUCLEOTIDE SEQUENCE</scope>
    <source>
        <strain evidence="3">DAOM:BR144</strain>
    </source>
</reference>
<protein>
    <submittedName>
        <fullName evidence="2">Uncharacterized protein</fullName>
    </submittedName>
</protein>
<evidence type="ECO:0000313" key="2">
    <source>
        <dbReference type="EnsemblProtists" id="PYU1_T009074"/>
    </source>
</evidence>
<proteinExistence type="predicted"/>
<evidence type="ECO:0000256" key="1">
    <source>
        <dbReference type="SAM" id="MobiDB-lite"/>
    </source>
</evidence>
<dbReference type="eggNOG" id="ENOG502S7XD">
    <property type="taxonomic scope" value="Eukaryota"/>
</dbReference>
<sequence length="341" mass="36323">MGGNKHKNGIVCMYPGCEKTMRTQKFKLHFTKQHLKPGEVYTVEHRRRFEVARDEEYVSDTSSPHPLEQHLPIAVQIPTSYQVQQVQATAATVATTTTAATNAVANAATTAGNAQVVTPSGGSENAATAVVTTTATANEEASTPAVTSTTIDNTDANATAIADAVTPQRLPRANPNQPRSSDGRFGYTNASHKRPVSAIEPTPAAVAAMTTARTEVNTTATQGNGQQQVGDLSRAVLVEYIEMMDQRFHELIQKMGQVIDGQRELIDMLRRPFPAETAQLLEQTPSLATSAAASQPSSQSSSPPENLAPTADSSAKKRRKSNSSADLQAQQQPNGGTMSLL</sequence>
<dbReference type="EMBL" id="GL376599">
    <property type="status" value="NOT_ANNOTATED_CDS"/>
    <property type="molecule type" value="Genomic_DNA"/>
</dbReference>
<dbReference type="InParanoid" id="K3WVS6"/>
<feature type="region of interest" description="Disordered" evidence="1">
    <location>
        <begin position="286"/>
        <end position="341"/>
    </location>
</feature>
<reference evidence="3" key="2">
    <citation type="submission" date="2010-04" db="EMBL/GenBank/DDBJ databases">
        <authorList>
            <person name="Buell R."/>
            <person name="Hamilton J."/>
            <person name="Hostetler J."/>
        </authorList>
    </citation>
    <scope>NUCLEOTIDE SEQUENCE [LARGE SCALE GENOMIC DNA]</scope>
    <source>
        <strain evidence="3">DAOM:BR144</strain>
    </source>
</reference>
<feature type="compositionally biased region" description="Low complexity" evidence="1">
    <location>
        <begin position="286"/>
        <end position="304"/>
    </location>
</feature>
<evidence type="ECO:0000313" key="3">
    <source>
        <dbReference type="Proteomes" id="UP000019132"/>
    </source>
</evidence>
<reference evidence="2" key="3">
    <citation type="submission" date="2015-02" db="UniProtKB">
        <authorList>
            <consortium name="EnsemblProtists"/>
        </authorList>
    </citation>
    <scope>IDENTIFICATION</scope>
    <source>
        <strain evidence="2">DAOM BR144</strain>
    </source>
</reference>